<name>A0A5N7IXM5_9CLOT</name>
<organism evidence="1 2">
    <name type="scientific">Clostridium estertheticum</name>
    <dbReference type="NCBI Taxonomy" id="238834"/>
    <lineage>
        <taxon>Bacteria</taxon>
        <taxon>Bacillati</taxon>
        <taxon>Bacillota</taxon>
        <taxon>Clostridia</taxon>
        <taxon>Eubacteriales</taxon>
        <taxon>Clostridiaceae</taxon>
        <taxon>Clostridium</taxon>
    </lineage>
</organism>
<protein>
    <submittedName>
        <fullName evidence="1">Uncharacterized protein</fullName>
    </submittedName>
</protein>
<dbReference type="AlphaFoldDB" id="A0A5N7IXM5"/>
<evidence type="ECO:0000313" key="1">
    <source>
        <dbReference type="EMBL" id="MPQ61227.1"/>
    </source>
</evidence>
<evidence type="ECO:0000313" key="2">
    <source>
        <dbReference type="Proteomes" id="UP000342249"/>
    </source>
</evidence>
<dbReference type="Proteomes" id="UP000342249">
    <property type="component" value="Unassembled WGS sequence"/>
</dbReference>
<accession>A0A5N7IXM5</accession>
<dbReference type="EMBL" id="SPSF01000014">
    <property type="protein sequence ID" value="MPQ61227.1"/>
    <property type="molecule type" value="Genomic_DNA"/>
</dbReference>
<gene>
    <name evidence="1" type="ORF">E4V82_03755</name>
</gene>
<comment type="caution">
    <text evidence="1">The sequence shown here is derived from an EMBL/GenBank/DDBJ whole genome shotgun (WGS) entry which is preliminary data.</text>
</comment>
<sequence>MIDNTCHDAKCQTTFSGALGKYLFTGLDLAIKLPKSSELDIDVIGELTDKIKIRLREAGINILHDVLVQKVKD</sequence>
<proteinExistence type="predicted"/>
<dbReference type="RefSeq" id="WP_152750544.1">
    <property type="nucleotide sequence ID" value="NZ_SPSE01000015.1"/>
</dbReference>
<reference evidence="1 2" key="1">
    <citation type="journal article" date="2019" name="Lett. Appl. Microbiol.">
        <title>A case of 'blown pack' spoilage of vacuum-packaged pork likely associated with Clostridium estertheticum in Canada.</title>
        <authorList>
            <person name="Zhang P."/>
            <person name="Ward P."/>
            <person name="McMullen L.M."/>
            <person name="Yang X."/>
        </authorList>
    </citation>
    <scope>NUCLEOTIDE SEQUENCE [LARGE SCALE GENOMIC DNA]</scope>
    <source>
        <strain evidence="1 2">MA19</strain>
    </source>
</reference>